<feature type="region of interest" description="Disordered" evidence="1">
    <location>
        <begin position="50"/>
        <end position="73"/>
    </location>
</feature>
<sequence length="101" mass="11702">MAGRSDKKLMESLKTTRKPLDLEDINPLFLEDHEGIDPLEEDQLHEELMMEEGRDDEEEAVPDEPSTVNMATTDANHAHSLPTKRRCTCLYCYLFIYLFLT</sequence>
<name>A0AAD8GF83_ACIOX</name>
<organism evidence="2 3">
    <name type="scientific">Acipenser oxyrinchus oxyrinchus</name>
    <dbReference type="NCBI Taxonomy" id="40147"/>
    <lineage>
        <taxon>Eukaryota</taxon>
        <taxon>Metazoa</taxon>
        <taxon>Chordata</taxon>
        <taxon>Craniata</taxon>
        <taxon>Vertebrata</taxon>
        <taxon>Euteleostomi</taxon>
        <taxon>Actinopterygii</taxon>
        <taxon>Chondrostei</taxon>
        <taxon>Acipenseriformes</taxon>
        <taxon>Acipenseridae</taxon>
        <taxon>Acipenser</taxon>
    </lineage>
</organism>
<accession>A0AAD8GF83</accession>
<dbReference type="EMBL" id="JAGXEW010000003">
    <property type="protein sequence ID" value="KAK1173432.1"/>
    <property type="molecule type" value="Genomic_DNA"/>
</dbReference>
<reference evidence="2" key="1">
    <citation type="submission" date="2022-02" db="EMBL/GenBank/DDBJ databases">
        <title>Atlantic sturgeon de novo genome assembly.</title>
        <authorList>
            <person name="Stock M."/>
            <person name="Klopp C."/>
            <person name="Guiguen Y."/>
            <person name="Cabau C."/>
            <person name="Parinello H."/>
            <person name="Santidrian Yebra-Pimentel E."/>
            <person name="Kuhl H."/>
            <person name="Dirks R.P."/>
            <person name="Guessner J."/>
            <person name="Wuertz S."/>
            <person name="Du K."/>
            <person name="Schartl M."/>
        </authorList>
    </citation>
    <scope>NUCLEOTIDE SEQUENCE</scope>
    <source>
        <strain evidence="2">STURGEONOMICS-FGT-2020</strain>
        <tissue evidence="2">Whole blood</tissue>
    </source>
</reference>
<evidence type="ECO:0000256" key="1">
    <source>
        <dbReference type="SAM" id="MobiDB-lite"/>
    </source>
</evidence>
<protein>
    <submittedName>
        <fullName evidence="2">Elongation of fatty acids protein 3-like</fullName>
    </submittedName>
</protein>
<dbReference type="AlphaFoldDB" id="A0AAD8GF83"/>
<evidence type="ECO:0000313" key="2">
    <source>
        <dbReference type="EMBL" id="KAK1173432.1"/>
    </source>
</evidence>
<comment type="caution">
    <text evidence="2">The sequence shown here is derived from an EMBL/GenBank/DDBJ whole genome shotgun (WGS) entry which is preliminary data.</text>
</comment>
<keyword evidence="3" id="KW-1185">Reference proteome</keyword>
<evidence type="ECO:0000313" key="3">
    <source>
        <dbReference type="Proteomes" id="UP001230051"/>
    </source>
</evidence>
<proteinExistence type="predicted"/>
<gene>
    <name evidence="2" type="ORF">AOXY_G3546</name>
</gene>
<dbReference type="Proteomes" id="UP001230051">
    <property type="component" value="Unassembled WGS sequence"/>
</dbReference>
<feature type="compositionally biased region" description="Acidic residues" evidence="1">
    <location>
        <begin position="53"/>
        <end position="62"/>
    </location>
</feature>